<organism evidence="3 4">
    <name type="scientific">Candidatus Limadaptatus stercorigallinarum</name>
    <dbReference type="NCBI Taxonomy" id="2840845"/>
    <lineage>
        <taxon>Bacteria</taxon>
        <taxon>Bacillati</taxon>
        <taxon>Bacillota</taxon>
        <taxon>Clostridia</taxon>
        <taxon>Eubacteriales</taxon>
        <taxon>Candidatus Limadaptatus</taxon>
    </lineage>
</organism>
<dbReference type="Pfam" id="PF04389">
    <property type="entry name" value="Peptidase_M28"/>
    <property type="match status" value="1"/>
</dbReference>
<dbReference type="SUPFAM" id="SSF53187">
    <property type="entry name" value="Zn-dependent exopeptidases"/>
    <property type="match status" value="1"/>
</dbReference>
<keyword evidence="1" id="KW-0472">Membrane</keyword>
<accession>A0A9D1HV81</accession>
<dbReference type="InterPro" id="IPR051464">
    <property type="entry name" value="Peptidase_M42_aminopept"/>
</dbReference>
<gene>
    <name evidence="3" type="ORF">IAD51_06500</name>
</gene>
<dbReference type="PANTHER" id="PTHR32481">
    <property type="entry name" value="AMINOPEPTIDASE"/>
    <property type="match status" value="1"/>
</dbReference>
<feature type="transmembrane region" description="Helical" evidence="1">
    <location>
        <begin position="201"/>
        <end position="222"/>
    </location>
</feature>
<feature type="transmembrane region" description="Helical" evidence="1">
    <location>
        <begin position="163"/>
        <end position="181"/>
    </location>
</feature>
<dbReference type="InterPro" id="IPR007484">
    <property type="entry name" value="Peptidase_M28"/>
</dbReference>
<feature type="transmembrane region" description="Helical" evidence="1">
    <location>
        <begin position="66"/>
        <end position="88"/>
    </location>
</feature>
<reference evidence="3" key="2">
    <citation type="journal article" date="2021" name="PeerJ">
        <title>Extensive microbial diversity within the chicken gut microbiome revealed by metagenomics and culture.</title>
        <authorList>
            <person name="Gilroy R."/>
            <person name="Ravi A."/>
            <person name="Getino M."/>
            <person name="Pursley I."/>
            <person name="Horton D.L."/>
            <person name="Alikhan N.F."/>
            <person name="Baker D."/>
            <person name="Gharbi K."/>
            <person name="Hall N."/>
            <person name="Watson M."/>
            <person name="Adriaenssens E.M."/>
            <person name="Foster-Nyarko E."/>
            <person name="Jarju S."/>
            <person name="Secka A."/>
            <person name="Antonio M."/>
            <person name="Oren A."/>
            <person name="Chaudhuri R.R."/>
            <person name="La Ragione R."/>
            <person name="Hildebrand F."/>
            <person name="Pallen M.J."/>
        </authorList>
    </citation>
    <scope>NUCLEOTIDE SEQUENCE</scope>
    <source>
        <strain evidence="3">1063</strain>
    </source>
</reference>
<dbReference type="EMBL" id="DVMN01000116">
    <property type="protein sequence ID" value="HIU21855.1"/>
    <property type="molecule type" value="Genomic_DNA"/>
</dbReference>
<dbReference type="PANTHER" id="PTHR32481:SF0">
    <property type="entry name" value="AMINOPEPTIDASE YPDE-RELATED"/>
    <property type="match status" value="1"/>
</dbReference>
<evidence type="ECO:0000259" key="2">
    <source>
        <dbReference type="Pfam" id="PF04389"/>
    </source>
</evidence>
<name>A0A9D1HV81_9FIRM</name>
<dbReference type="Proteomes" id="UP000824088">
    <property type="component" value="Unassembled WGS sequence"/>
</dbReference>
<protein>
    <submittedName>
        <fullName evidence="3">M20/M25/M40 family metallo-hydrolase</fullName>
    </submittedName>
</protein>
<evidence type="ECO:0000313" key="3">
    <source>
        <dbReference type="EMBL" id="HIU21855.1"/>
    </source>
</evidence>
<reference evidence="3" key="1">
    <citation type="submission" date="2020-10" db="EMBL/GenBank/DDBJ databases">
        <authorList>
            <person name="Gilroy R."/>
        </authorList>
    </citation>
    <scope>NUCLEOTIDE SEQUENCE</scope>
    <source>
        <strain evidence="3">1063</strain>
    </source>
</reference>
<sequence>MKFDELKRTSAETADFISGETARTAEDISDRVAGSVAEADTAEYMAGLLSAAGADVRTETFPVAPAAAFGWIGVTVVCMLLAFAAYFFVSMVSVALIIVAFVPFIVQGVLCSRAFDGAYVKGTSQNVTAVLPCEGEVKKRVFFTAHTDAAKIFRPQIKDRGRLLAAAAIISLLGAAYLLAADIARWAYLGSVGTGLARGEWLAVGLVGIVFVPFWGLCLFAIDPKTVSPGANDNLSGCFVAVALIKALAEKGIRLRSTEVGVILTGAEECGLRGAKAWCDAHAEEYKGTETYFFTLDTLRDAEHLKVQNRDLNGLQKLDKDAVSLFFVAAKKAGAECAKGGAGFGATDAAAFAAAGLKAASVTAMKPFAEYYHTERDSADNTDAALLEKCFLAAVQVVEELDGAE</sequence>
<dbReference type="Gene3D" id="3.40.630.10">
    <property type="entry name" value="Zn peptidases"/>
    <property type="match status" value="1"/>
</dbReference>
<evidence type="ECO:0000256" key="1">
    <source>
        <dbReference type="SAM" id="Phobius"/>
    </source>
</evidence>
<keyword evidence="1" id="KW-0812">Transmembrane</keyword>
<comment type="caution">
    <text evidence="3">The sequence shown here is derived from an EMBL/GenBank/DDBJ whole genome shotgun (WGS) entry which is preliminary data.</text>
</comment>
<keyword evidence="1" id="KW-1133">Transmembrane helix</keyword>
<proteinExistence type="predicted"/>
<dbReference type="AlphaFoldDB" id="A0A9D1HV81"/>
<evidence type="ECO:0000313" key="4">
    <source>
        <dbReference type="Proteomes" id="UP000824088"/>
    </source>
</evidence>
<feature type="transmembrane region" description="Helical" evidence="1">
    <location>
        <begin position="94"/>
        <end position="115"/>
    </location>
</feature>
<feature type="domain" description="Peptidase M28" evidence="2">
    <location>
        <begin position="223"/>
        <end position="397"/>
    </location>
</feature>